<sequence>MKKYILIFISLFMIGACKSQKKISNSEQNQHSAIAISQPKIIFTLATTACYGTCPVFEMSVFENDSLVYNGENYVKVKGQISKKLAKGTVEKLQKQFRNANFFELKNVYEMNVSDLPTTYISFTDNEKTKKIKDYAGSPETLKQLEALLRALVEEEVILQR</sequence>
<dbReference type="Pfam" id="PF20033">
    <property type="entry name" value="DUF6438"/>
    <property type="match status" value="1"/>
</dbReference>
<dbReference type="Proteomes" id="UP001302949">
    <property type="component" value="Unassembled WGS sequence"/>
</dbReference>
<name>A0ABU5Q8E4_9BACT</name>
<organism evidence="2 3">
    <name type="scientific">Arcicella rigui</name>
    <dbReference type="NCBI Taxonomy" id="797020"/>
    <lineage>
        <taxon>Bacteria</taxon>
        <taxon>Pseudomonadati</taxon>
        <taxon>Bacteroidota</taxon>
        <taxon>Cytophagia</taxon>
        <taxon>Cytophagales</taxon>
        <taxon>Flectobacillaceae</taxon>
        <taxon>Arcicella</taxon>
    </lineage>
</organism>
<feature type="domain" description="DUF6438" evidence="1">
    <location>
        <begin position="43"/>
        <end position="152"/>
    </location>
</feature>
<keyword evidence="3" id="KW-1185">Reference proteome</keyword>
<protein>
    <submittedName>
        <fullName evidence="2">DUF6438 domain-containing protein</fullName>
    </submittedName>
</protein>
<evidence type="ECO:0000259" key="1">
    <source>
        <dbReference type="Pfam" id="PF20033"/>
    </source>
</evidence>
<evidence type="ECO:0000313" key="2">
    <source>
        <dbReference type="EMBL" id="MEA5138868.1"/>
    </source>
</evidence>
<gene>
    <name evidence="2" type="ORF">VB248_06980</name>
</gene>
<dbReference type="EMBL" id="JAYFUM010000007">
    <property type="protein sequence ID" value="MEA5138868.1"/>
    <property type="molecule type" value="Genomic_DNA"/>
</dbReference>
<dbReference type="PROSITE" id="PS51257">
    <property type="entry name" value="PROKAR_LIPOPROTEIN"/>
    <property type="match status" value="1"/>
</dbReference>
<evidence type="ECO:0000313" key="3">
    <source>
        <dbReference type="Proteomes" id="UP001302949"/>
    </source>
</evidence>
<reference evidence="2 3" key="1">
    <citation type="submission" date="2023-12" db="EMBL/GenBank/DDBJ databases">
        <title>Novel species of the genus Arcicella isolated from rivers.</title>
        <authorList>
            <person name="Lu H."/>
        </authorList>
    </citation>
    <scope>NUCLEOTIDE SEQUENCE [LARGE SCALE GENOMIC DNA]</scope>
    <source>
        <strain evidence="2 3">KCTC 23307</strain>
    </source>
</reference>
<proteinExistence type="predicted"/>
<accession>A0ABU5Q8E4</accession>
<dbReference type="RefSeq" id="WP_323296030.1">
    <property type="nucleotide sequence ID" value="NZ_JAYFUM010000007.1"/>
</dbReference>
<dbReference type="InterPro" id="IPR045497">
    <property type="entry name" value="DUF6438"/>
</dbReference>
<comment type="caution">
    <text evidence="2">The sequence shown here is derived from an EMBL/GenBank/DDBJ whole genome shotgun (WGS) entry which is preliminary data.</text>
</comment>